<proteinExistence type="predicted"/>
<gene>
    <name evidence="1" type="ordered locus">XBJ1_1569</name>
</gene>
<organism evidence="1 2">
    <name type="scientific">Xenorhabdus bovienii (strain SS-2004)</name>
    <name type="common">Xenorhabdus nematophila subsp. bovienii</name>
    <dbReference type="NCBI Taxonomy" id="406818"/>
    <lineage>
        <taxon>Bacteria</taxon>
        <taxon>Pseudomonadati</taxon>
        <taxon>Pseudomonadota</taxon>
        <taxon>Gammaproteobacteria</taxon>
        <taxon>Enterobacterales</taxon>
        <taxon>Morganellaceae</taxon>
        <taxon>Xenorhabdus</taxon>
    </lineage>
</organism>
<dbReference type="AlphaFoldDB" id="D3V0P6"/>
<reference evidence="1" key="1">
    <citation type="journal article" date="2011" name="PLoS ONE">
        <title>The entomopathogenic bacterial endosymbionts xenorhabdus and photorhabdus: convergent lifestyles from divergent genomes.</title>
        <authorList>
            <person name="Chaston J.M."/>
            <person name="Suen G."/>
            <person name="Tucker S.L."/>
            <person name="Andersen A.W."/>
            <person name="Bhasin A."/>
            <person name="Bode E."/>
            <person name="Bode H.B."/>
            <person name="Brachmann A.O."/>
            <person name="Cowles C.E."/>
            <person name="Cowles K.N."/>
            <person name="Darby C."/>
            <person name="de Leon L."/>
            <person name="Drace K."/>
            <person name="Du Z."/>
            <person name="Givaudan A."/>
            <person name="Herbert Tran E.E."/>
            <person name="Jewell K.A."/>
            <person name="Knack J.J."/>
            <person name="Krasomil-Osterfeld K.C."/>
            <person name="Kukor R."/>
            <person name="Lanois A."/>
            <person name="Latreille P."/>
            <person name="Leimgruber N.K."/>
            <person name="Lipke C.M."/>
            <person name="Liu R."/>
            <person name="Lu X."/>
            <person name="Martens E.C."/>
            <person name="Marri P.R."/>
            <person name="Medigue C."/>
            <person name="Menard M.L."/>
            <person name="Miller N.M."/>
            <person name="Morales-Soto N."/>
            <person name="Norton S."/>
            <person name="Ogier J.C."/>
            <person name="Orchard S.S."/>
            <person name="Park D."/>
            <person name="Park Y."/>
            <person name="Qurollo B.A."/>
            <person name="Sugar D.R."/>
            <person name="Richards G.R."/>
            <person name="Rouy Z."/>
            <person name="Slominski B."/>
            <person name="Slominski K."/>
            <person name="Snyder H."/>
            <person name="Tjaden B.C."/>
            <person name="van der Hoeven R."/>
            <person name="Welch R.D."/>
            <person name="Wheeler C."/>
            <person name="Xiang B."/>
            <person name="Barbazuk B."/>
            <person name="Gaudriault S."/>
            <person name="Goodner B."/>
            <person name="Slater S.C."/>
            <person name="Forst S."/>
            <person name="Goldman B.S."/>
            <person name="Goodrich-Blair H."/>
        </authorList>
    </citation>
    <scope>NUCLEOTIDE SEQUENCE [LARGE SCALE GENOMIC DNA]</scope>
    <source>
        <strain evidence="1">SS-2004</strain>
    </source>
</reference>
<dbReference type="KEGG" id="xbo:XBJ1_1569"/>
<protein>
    <submittedName>
        <fullName evidence="1">Uncharacterized protein</fullName>
    </submittedName>
</protein>
<dbReference type="Proteomes" id="UP000002045">
    <property type="component" value="Chromosome"/>
</dbReference>
<evidence type="ECO:0000313" key="1">
    <source>
        <dbReference type="EMBL" id="CBJ80695.1"/>
    </source>
</evidence>
<dbReference type="EMBL" id="FN667741">
    <property type="protein sequence ID" value="CBJ80695.1"/>
    <property type="molecule type" value="Genomic_DNA"/>
</dbReference>
<evidence type="ECO:0000313" key="2">
    <source>
        <dbReference type="Proteomes" id="UP000002045"/>
    </source>
</evidence>
<dbReference type="HOGENOM" id="CLU_2621223_0_0_6"/>
<accession>D3V0P6</accession>
<sequence>MDREVNVNYTDFDKDYIYTFQIINVKLRANDNIPSTVETIFPILGRVPLSSYLNITSVDKDLYIFNELSGPFFLCKRF</sequence>
<name>D3V0P6_XENBS</name>